<accession>A0A3B1A504</accession>
<keyword evidence="1" id="KW-0175">Coiled coil</keyword>
<evidence type="ECO:0008006" key="3">
    <source>
        <dbReference type="Google" id="ProtNLM"/>
    </source>
</evidence>
<reference evidence="2" key="1">
    <citation type="submission" date="2018-06" db="EMBL/GenBank/DDBJ databases">
        <authorList>
            <person name="Zhirakovskaya E."/>
        </authorList>
    </citation>
    <scope>NUCLEOTIDE SEQUENCE</scope>
</reference>
<protein>
    <recommendedName>
        <fullName evidence="3">DUF484 family protein</fullName>
    </recommendedName>
</protein>
<sequence>MTQANKKSLGEREFEKSIVKYLQKNPEFFSREPELLADILLPHERGTAISLVERQVAVLRQQKDELKKQLHLLVQNSKNNEKLSDKVNLFIIALLGAPNFIEFLDIISSQLVKDFKADSVVLRLFQSQFKNTKAESIIQTREEFVDWSEPVLGAFEKVIKGRQPVCGNLKKGQLDSLFETQADDVSSAALIPLIDNSDSHICYGMLAIASKDRNHFHAEMGTLFLSHLGKIVAILLQQYR</sequence>
<dbReference type="InterPro" id="IPR029016">
    <property type="entry name" value="GAF-like_dom_sf"/>
</dbReference>
<dbReference type="InterPro" id="IPR007435">
    <property type="entry name" value="DUF484"/>
</dbReference>
<feature type="coiled-coil region" evidence="1">
    <location>
        <begin position="49"/>
        <end position="76"/>
    </location>
</feature>
<dbReference type="Pfam" id="PF04340">
    <property type="entry name" value="DUF484"/>
    <property type="match status" value="1"/>
</dbReference>
<proteinExistence type="predicted"/>
<dbReference type="PANTHER" id="PTHR38765">
    <property type="entry name" value="DUF484 DOMAIN-CONTAINING PROTEIN"/>
    <property type="match status" value="1"/>
</dbReference>
<dbReference type="AlphaFoldDB" id="A0A3B1A504"/>
<evidence type="ECO:0000313" key="2">
    <source>
        <dbReference type="EMBL" id="VAW94822.1"/>
    </source>
</evidence>
<dbReference type="SUPFAM" id="SSF55781">
    <property type="entry name" value="GAF domain-like"/>
    <property type="match status" value="1"/>
</dbReference>
<dbReference type="PANTHER" id="PTHR38765:SF1">
    <property type="entry name" value="DUF484 DOMAIN-CONTAINING PROTEIN"/>
    <property type="match status" value="1"/>
</dbReference>
<evidence type="ECO:0000256" key="1">
    <source>
        <dbReference type="SAM" id="Coils"/>
    </source>
</evidence>
<gene>
    <name evidence="2" type="ORF">MNBD_GAMMA22-1650</name>
</gene>
<dbReference type="EMBL" id="UOFS01000019">
    <property type="protein sequence ID" value="VAW94822.1"/>
    <property type="molecule type" value="Genomic_DNA"/>
</dbReference>
<organism evidence="2">
    <name type="scientific">hydrothermal vent metagenome</name>
    <dbReference type="NCBI Taxonomy" id="652676"/>
    <lineage>
        <taxon>unclassified sequences</taxon>
        <taxon>metagenomes</taxon>
        <taxon>ecological metagenomes</taxon>
    </lineage>
</organism>
<dbReference type="Gene3D" id="3.30.450.40">
    <property type="match status" value="1"/>
</dbReference>
<name>A0A3B1A504_9ZZZZ</name>